<evidence type="ECO:0008006" key="3">
    <source>
        <dbReference type="Google" id="ProtNLM"/>
    </source>
</evidence>
<dbReference type="Proteomes" id="UP001056291">
    <property type="component" value="Chromosome"/>
</dbReference>
<keyword evidence="2" id="KW-1185">Reference proteome</keyword>
<accession>A0ABY4VYR8</accession>
<proteinExistence type="predicted"/>
<gene>
    <name evidence="1" type="ORF">NBZ79_11705</name>
</gene>
<organism evidence="1 2">
    <name type="scientific">Sneathiella marina</name>
    <dbReference type="NCBI Taxonomy" id="2950108"/>
    <lineage>
        <taxon>Bacteria</taxon>
        <taxon>Pseudomonadati</taxon>
        <taxon>Pseudomonadota</taxon>
        <taxon>Alphaproteobacteria</taxon>
        <taxon>Sneathiellales</taxon>
        <taxon>Sneathiellaceae</taxon>
        <taxon>Sneathiella</taxon>
    </lineage>
</organism>
<reference evidence="1" key="1">
    <citation type="submission" date="2022-06" db="EMBL/GenBank/DDBJ databases">
        <title>Sneathiella actinostolidae sp. nov., isolated from a sea anemonein the Western Pacific Ocean.</title>
        <authorList>
            <person name="Wei M.J."/>
        </authorList>
    </citation>
    <scope>NUCLEOTIDE SEQUENCE</scope>
    <source>
        <strain evidence="1">PHK-P5</strain>
    </source>
</reference>
<protein>
    <recommendedName>
        <fullName evidence="3">Flagellar basal-body protein FlbY</fullName>
    </recommendedName>
</protein>
<dbReference type="RefSeq" id="WP_251932612.1">
    <property type="nucleotide sequence ID" value="NZ_CP098747.1"/>
</dbReference>
<sequence>MNHINTSGPQLLTPSELLKVIMRLREILEEENTLLAENKPEAFSENLGEKTRLVGQYNQQMTLIKNNPERYRAFPKAEIDLLKEASEAFYRVLDAHFRKLSTVKTVTEGLVKSVADEVVKKKSPKNGYTANAALSTSSAQKNSQIRNGAIAINQVI</sequence>
<dbReference type="EMBL" id="CP098747">
    <property type="protein sequence ID" value="USG59842.1"/>
    <property type="molecule type" value="Genomic_DNA"/>
</dbReference>
<evidence type="ECO:0000313" key="2">
    <source>
        <dbReference type="Proteomes" id="UP001056291"/>
    </source>
</evidence>
<name>A0ABY4VYR8_9PROT</name>
<evidence type="ECO:0000313" key="1">
    <source>
        <dbReference type="EMBL" id="USG59842.1"/>
    </source>
</evidence>